<dbReference type="EMBL" id="AECZ01000024">
    <property type="protein sequence ID" value="EFL50146.1"/>
    <property type="molecule type" value="Genomic_DNA"/>
</dbReference>
<keyword evidence="5" id="KW-1185">Reference proteome</keyword>
<accession>E1JZL1</accession>
<evidence type="ECO:0000259" key="3">
    <source>
        <dbReference type="Pfam" id="PF00472"/>
    </source>
</evidence>
<dbReference type="GO" id="GO:0003747">
    <property type="term" value="F:translation release factor activity"/>
    <property type="evidence" value="ECO:0007669"/>
    <property type="project" value="InterPro"/>
</dbReference>
<dbReference type="SUPFAM" id="SSF75620">
    <property type="entry name" value="Release factor"/>
    <property type="match status" value="1"/>
</dbReference>
<organism evidence="4 5">
    <name type="scientific">Solidesulfovibrio fructosivorans JJ]</name>
    <dbReference type="NCBI Taxonomy" id="596151"/>
    <lineage>
        <taxon>Bacteria</taxon>
        <taxon>Pseudomonadati</taxon>
        <taxon>Thermodesulfobacteriota</taxon>
        <taxon>Desulfovibrionia</taxon>
        <taxon>Desulfovibrionales</taxon>
        <taxon>Desulfovibrionaceae</taxon>
        <taxon>Solidesulfovibrio</taxon>
    </lineage>
</organism>
<evidence type="ECO:0000313" key="5">
    <source>
        <dbReference type="Proteomes" id="UP000006250"/>
    </source>
</evidence>
<evidence type="ECO:0000256" key="1">
    <source>
        <dbReference type="ARBA" id="ARBA00010835"/>
    </source>
</evidence>
<comment type="similarity">
    <text evidence="1">Belongs to the prokaryotic/mitochondrial release factor family.</text>
</comment>
<dbReference type="GO" id="GO:0043022">
    <property type="term" value="F:ribosome binding"/>
    <property type="evidence" value="ECO:0007669"/>
    <property type="project" value="TreeGrafter"/>
</dbReference>
<dbReference type="PANTHER" id="PTHR47814:SF1">
    <property type="entry name" value="PEPTIDYL-TRNA HYDROLASE ARFB"/>
    <property type="match status" value="1"/>
</dbReference>
<dbReference type="Proteomes" id="UP000006250">
    <property type="component" value="Unassembled WGS sequence"/>
</dbReference>
<dbReference type="GO" id="GO:0004045">
    <property type="term" value="F:peptidyl-tRNA hydrolase activity"/>
    <property type="evidence" value="ECO:0007669"/>
    <property type="project" value="TreeGrafter"/>
</dbReference>
<reference evidence="4 5" key="1">
    <citation type="submission" date="2010-08" db="EMBL/GenBank/DDBJ databases">
        <title>The draft genome of Desulfovibrio fructosovorans JJ.</title>
        <authorList>
            <consortium name="US DOE Joint Genome Institute (JGI-PGF)"/>
            <person name="Lucas S."/>
            <person name="Copeland A."/>
            <person name="Lapidus A."/>
            <person name="Cheng J.-F."/>
            <person name="Bruce D."/>
            <person name="Goodwin L."/>
            <person name="Pitluck S."/>
            <person name="Land M.L."/>
            <person name="Hauser L."/>
            <person name="Chang Y.-J."/>
            <person name="Jeffries C."/>
            <person name="Wall J.D."/>
            <person name="Stahl D.A."/>
            <person name="Arkin A.P."/>
            <person name="Dehal P."/>
            <person name="Stolyar S.M."/>
            <person name="Hazen T.C."/>
            <person name="Woyke T.J."/>
        </authorList>
    </citation>
    <scope>NUCLEOTIDE SEQUENCE [LARGE SCALE GENOMIC DNA]</scope>
    <source>
        <strain evidence="4 5">JJ</strain>
    </source>
</reference>
<dbReference type="InterPro" id="IPR000352">
    <property type="entry name" value="Pep_chain_release_fac_I"/>
</dbReference>
<evidence type="ECO:0000313" key="4">
    <source>
        <dbReference type="EMBL" id="EFL50146.1"/>
    </source>
</evidence>
<dbReference type="STRING" id="596151.DesfrDRAFT_3061"/>
<dbReference type="Gene3D" id="3.30.160.20">
    <property type="match status" value="1"/>
</dbReference>
<comment type="caution">
    <text evidence="4">The sequence shown here is derived from an EMBL/GenBank/DDBJ whole genome shotgun (WGS) entry which is preliminary data.</text>
</comment>
<dbReference type="GO" id="GO:0072344">
    <property type="term" value="P:rescue of stalled ribosome"/>
    <property type="evidence" value="ECO:0007669"/>
    <property type="project" value="TreeGrafter"/>
</dbReference>
<dbReference type="InterPro" id="IPR045853">
    <property type="entry name" value="Pep_chain_release_fac_I_sf"/>
</dbReference>
<dbReference type="OrthoDB" id="9815709at2"/>
<evidence type="ECO:0000256" key="2">
    <source>
        <dbReference type="SAM" id="MobiDB-lite"/>
    </source>
</evidence>
<feature type="region of interest" description="Disordered" evidence="2">
    <location>
        <begin position="106"/>
        <end position="143"/>
    </location>
</feature>
<feature type="domain" description="Prokaryotic-type class I peptide chain release factors" evidence="3">
    <location>
        <begin position="13"/>
        <end position="136"/>
    </location>
</feature>
<name>E1JZL1_SOLFR</name>
<dbReference type="NCBIfam" id="NF006718">
    <property type="entry name" value="PRK09256.1"/>
    <property type="match status" value="1"/>
</dbReference>
<dbReference type="RefSeq" id="WP_005995315.1">
    <property type="nucleotide sequence ID" value="NZ_AECZ01000024.1"/>
</dbReference>
<gene>
    <name evidence="4" type="ORF">DesfrDRAFT_3061</name>
</gene>
<dbReference type="AlphaFoldDB" id="E1JZL1"/>
<dbReference type="Pfam" id="PF00472">
    <property type="entry name" value="RF-1"/>
    <property type="match status" value="1"/>
</dbReference>
<feature type="compositionally biased region" description="Basic residues" evidence="2">
    <location>
        <begin position="126"/>
        <end position="143"/>
    </location>
</feature>
<sequence>MDASDILRITPGVAIPLSELTFTASRSSGPGGQHVNKVSSRVTLLFDLDASPSLSPAAKERLRAVLGGRIGKDGVLQVSSQTSRSQTANKELAVERFVMLLRAALTPKPPRRKTRATLASKLRRLETKKRHGARKRERTKIEE</sequence>
<dbReference type="eggNOG" id="COG1186">
    <property type="taxonomic scope" value="Bacteria"/>
</dbReference>
<proteinExistence type="inferred from homology"/>
<protein>
    <submittedName>
        <fullName evidence="4">Class I peptide chain release factor</fullName>
    </submittedName>
</protein>
<dbReference type="PANTHER" id="PTHR47814">
    <property type="entry name" value="PEPTIDYL-TRNA HYDROLASE ARFB"/>
    <property type="match status" value="1"/>
</dbReference>